<evidence type="ECO:0000313" key="3">
    <source>
        <dbReference type="Proteomes" id="UP000762676"/>
    </source>
</evidence>
<dbReference type="EMBL" id="BMAT01006393">
    <property type="protein sequence ID" value="GFS11831.1"/>
    <property type="molecule type" value="Genomic_DNA"/>
</dbReference>
<feature type="region of interest" description="Disordered" evidence="1">
    <location>
        <begin position="66"/>
        <end position="129"/>
    </location>
</feature>
<proteinExistence type="predicted"/>
<dbReference type="Proteomes" id="UP000762676">
    <property type="component" value="Unassembled WGS sequence"/>
</dbReference>
<protein>
    <submittedName>
        <fullName evidence="2">Uncharacterized protein</fullName>
    </submittedName>
</protein>
<reference evidence="2 3" key="1">
    <citation type="journal article" date="2021" name="Elife">
        <title>Chloroplast acquisition without the gene transfer in kleptoplastic sea slugs, Plakobranchus ocellatus.</title>
        <authorList>
            <person name="Maeda T."/>
            <person name="Takahashi S."/>
            <person name="Yoshida T."/>
            <person name="Shimamura S."/>
            <person name="Takaki Y."/>
            <person name="Nagai Y."/>
            <person name="Toyoda A."/>
            <person name="Suzuki Y."/>
            <person name="Arimoto A."/>
            <person name="Ishii H."/>
            <person name="Satoh N."/>
            <person name="Nishiyama T."/>
            <person name="Hasebe M."/>
            <person name="Maruyama T."/>
            <person name="Minagawa J."/>
            <person name="Obokata J."/>
            <person name="Shigenobu S."/>
        </authorList>
    </citation>
    <scope>NUCLEOTIDE SEQUENCE [LARGE SCALE GENOMIC DNA]</scope>
</reference>
<organism evidence="2 3">
    <name type="scientific">Elysia marginata</name>
    <dbReference type="NCBI Taxonomy" id="1093978"/>
    <lineage>
        <taxon>Eukaryota</taxon>
        <taxon>Metazoa</taxon>
        <taxon>Spiralia</taxon>
        <taxon>Lophotrochozoa</taxon>
        <taxon>Mollusca</taxon>
        <taxon>Gastropoda</taxon>
        <taxon>Heterobranchia</taxon>
        <taxon>Euthyneura</taxon>
        <taxon>Panpulmonata</taxon>
        <taxon>Sacoglossa</taxon>
        <taxon>Placobranchoidea</taxon>
        <taxon>Plakobranchidae</taxon>
        <taxon>Elysia</taxon>
    </lineage>
</organism>
<name>A0AAV4IS62_9GAST</name>
<gene>
    <name evidence="2" type="ORF">ElyMa_003095800</name>
</gene>
<evidence type="ECO:0000256" key="1">
    <source>
        <dbReference type="SAM" id="MobiDB-lite"/>
    </source>
</evidence>
<evidence type="ECO:0000313" key="2">
    <source>
        <dbReference type="EMBL" id="GFS11831.1"/>
    </source>
</evidence>
<keyword evidence="3" id="KW-1185">Reference proteome</keyword>
<sequence>MHINSMKIGESLLSTSPACLFVVGSVRGLCTLPWSVVSVVLGVWTVQEEQGALVLSRARDRSRCTRLSAGPHTVRDRAPPSSRTSARDVINGPWSSRFPSTGTGRREHNAGARHASRPRYGTAKRSEQKLERVSFKLQNELVINDESDRDREREKVVVEA</sequence>
<feature type="compositionally biased region" description="Polar residues" evidence="1">
    <location>
        <begin position="93"/>
        <end position="103"/>
    </location>
</feature>
<accession>A0AAV4IS62</accession>
<comment type="caution">
    <text evidence="2">The sequence shown here is derived from an EMBL/GenBank/DDBJ whole genome shotgun (WGS) entry which is preliminary data.</text>
</comment>
<dbReference type="AlphaFoldDB" id="A0AAV4IS62"/>